<dbReference type="Pfam" id="PF01546">
    <property type="entry name" value="Peptidase_M20"/>
    <property type="match status" value="1"/>
</dbReference>
<dbReference type="InterPro" id="IPR051458">
    <property type="entry name" value="Cyt/Met_Dipeptidase"/>
</dbReference>
<protein>
    <submittedName>
        <fullName evidence="5">Acetylornithine deacetylase/Succinyl-diaminopimelate desuccinylase</fullName>
    </submittedName>
</protein>
<reference evidence="5 6" key="1">
    <citation type="submission" date="2016-10" db="EMBL/GenBank/DDBJ databases">
        <authorList>
            <person name="de Groot N.N."/>
        </authorList>
    </citation>
    <scope>NUCLEOTIDE SEQUENCE [LARGE SCALE GENOMIC DNA]</scope>
    <source>
        <strain evidence="5 6">DSM 19803</strain>
    </source>
</reference>
<dbReference type="InterPro" id="IPR002933">
    <property type="entry name" value="Peptidase_M20"/>
</dbReference>
<dbReference type="NCBIfam" id="NF006579">
    <property type="entry name" value="PRK09104.1"/>
    <property type="match status" value="1"/>
</dbReference>
<dbReference type="SUPFAM" id="SSF53187">
    <property type="entry name" value="Zn-dependent exopeptidases"/>
    <property type="match status" value="1"/>
</dbReference>
<evidence type="ECO:0000313" key="6">
    <source>
        <dbReference type="Proteomes" id="UP000199296"/>
    </source>
</evidence>
<dbReference type="Gene3D" id="3.40.630.10">
    <property type="entry name" value="Zn peptidases"/>
    <property type="match status" value="1"/>
</dbReference>
<name>A0A1G7UKX9_9FLAO</name>
<dbReference type="InterPro" id="IPR011650">
    <property type="entry name" value="Peptidase_M20_dimer"/>
</dbReference>
<evidence type="ECO:0000256" key="2">
    <source>
        <dbReference type="ARBA" id="ARBA00022723"/>
    </source>
</evidence>
<dbReference type="EMBL" id="FNCW01000002">
    <property type="protein sequence ID" value="SDG48153.1"/>
    <property type="molecule type" value="Genomic_DNA"/>
</dbReference>
<proteinExistence type="predicted"/>
<gene>
    <name evidence="5" type="ORF">SAMN04488027_102139</name>
</gene>
<dbReference type="PANTHER" id="PTHR43270:SF12">
    <property type="entry name" value="SUCCINYL-DIAMINOPIMELATE DESUCCINYLASE"/>
    <property type="match status" value="1"/>
</dbReference>
<evidence type="ECO:0000256" key="1">
    <source>
        <dbReference type="ARBA" id="ARBA00022670"/>
    </source>
</evidence>
<dbReference type="GO" id="GO:0006508">
    <property type="term" value="P:proteolysis"/>
    <property type="evidence" value="ECO:0007669"/>
    <property type="project" value="UniProtKB-KW"/>
</dbReference>
<dbReference type="GO" id="GO:0046872">
    <property type="term" value="F:metal ion binding"/>
    <property type="evidence" value="ECO:0007669"/>
    <property type="project" value="UniProtKB-KW"/>
</dbReference>
<dbReference type="PANTHER" id="PTHR43270">
    <property type="entry name" value="BETA-ALA-HIS DIPEPTIDASE"/>
    <property type="match status" value="1"/>
</dbReference>
<dbReference type="Pfam" id="PF07687">
    <property type="entry name" value="M20_dimer"/>
    <property type="match status" value="1"/>
</dbReference>
<dbReference type="RefSeq" id="WP_093365101.1">
    <property type="nucleotide sequence ID" value="NZ_FNCW01000002.1"/>
</dbReference>
<keyword evidence="2" id="KW-0479">Metal-binding</keyword>
<accession>A0A1G7UKX9</accession>
<dbReference type="AlphaFoldDB" id="A0A1G7UKX9"/>
<dbReference type="CDD" id="cd05680">
    <property type="entry name" value="M20_dipept_like"/>
    <property type="match status" value="1"/>
</dbReference>
<evidence type="ECO:0000313" key="5">
    <source>
        <dbReference type="EMBL" id="SDG48153.1"/>
    </source>
</evidence>
<keyword evidence="3" id="KW-0378">Hydrolase</keyword>
<dbReference type="OrthoDB" id="9761532at2"/>
<dbReference type="Proteomes" id="UP000199296">
    <property type="component" value="Unassembled WGS sequence"/>
</dbReference>
<dbReference type="NCBIfam" id="NF006053">
    <property type="entry name" value="PRK08201.1"/>
    <property type="match status" value="1"/>
</dbReference>
<dbReference type="InterPro" id="IPR036264">
    <property type="entry name" value="Bact_exopeptidase_dim_dom"/>
</dbReference>
<dbReference type="NCBIfam" id="NF005914">
    <property type="entry name" value="PRK07907.1"/>
    <property type="match status" value="1"/>
</dbReference>
<dbReference type="FunFam" id="3.30.70.360:FF:000016">
    <property type="entry name" value="Peptidase family M20/M25/M40"/>
    <property type="match status" value="1"/>
</dbReference>
<dbReference type="SUPFAM" id="SSF55031">
    <property type="entry name" value="Bacterial exopeptidase dimerisation domain"/>
    <property type="match status" value="1"/>
</dbReference>
<evidence type="ECO:0000256" key="3">
    <source>
        <dbReference type="ARBA" id="ARBA00022801"/>
    </source>
</evidence>
<keyword evidence="6" id="KW-1185">Reference proteome</keyword>
<feature type="domain" description="Peptidase M20 dimerisation" evidence="4">
    <location>
        <begin position="198"/>
        <end position="356"/>
    </location>
</feature>
<dbReference type="Gene3D" id="3.30.70.360">
    <property type="match status" value="1"/>
</dbReference>
<sequence length="465" mass="52013">MNTRPYIEKHKQRFIDELMELLKLPSVSADPSFKKEVLMTAGAVKINLEAAGCDKVEICETPGFPIVYAEKIIDESLPTVLVYGHYDVQPPDPVDLWNSPPFEPIIETTEIHPEGAIYARGACDDKGQMYMHVKALEVMIQNEALPCNIKFMIEGEEEVGSVSLEWFLENNKEKLANDVILISDTGMISKEVPSITTGLRGLSYVEVEVEGPNRDLHSGLYGGAVANPINILSKMIASLHDEDNHITIPGFYDKVEELSDEERAKMAEAPFDLEDYKKHIGIPDVHGEKGYSTNERNSIRPTLDVNGIWGGYTGEGAKTVIPSKAFAKISMRLVPNQDWREITELFKTHFENIAPDSVKVKVKPHHGGQGYVTPIDGIEYQAADLAFQEAFGKPAVPQRSGGSIPIVSLFEKYLDSKTVLMGFGLNSDAIHSPNEHFGIWNYLKGIETIPYFYEHFTKLYEEHKQ</sequence>
<dbReference type="GO" id="GO:0008233">
    <property type="term" value="F:peptidase activity"/>
    <property type="evidence" value="ECO:0007669"/>
    <property type="project" value="UniProtKB-KW"/>
</dbReference>
<dbReference type="STRING" id="470826.SAMN04488027_102139"/>
<keyword evidence="1" id="KW-0645">Protease</keyword>
<organism evidence="5 6">
    <name type="scientific">Psychroflexus sediminis</name>
    <dbReference type="NCBI Taxonomy" id="470826"/>
    <lineage>
        <taxon>Bacteria</taxon>
        <taxon>Pseudomonadati</taxon>
        <taxon>Bacteroidota</taxon>
        <taxon>Flavobacteriia</taxon>
        <taxon>Flavobacteriales</taxon>
        <taxon>Flavobacteriaceae</taxon>
        <taxon>Psychroflexus</taxon>
    </lineage>
</organism>
<evidence type="ECO:0000259" key="4">
    <source>
        <dbReference type="Pfam" id="PF07687"/>
    </source>
</evidence>